<evidence type="ECO:0000313" key="2">
    <source>
        <dbReference type="Proteomes" id="UP001064048"/>
    </source>
</evidence>
<organism evidence="1 2">
    <name type="scientific">Choristoneura fumiferana</name>
    <name type="common">Spruce budworm moth</name>
    <name type="synonym">Archips fumiferana</name>
    <dbReference type="NCBI Taxonomy" id="7141"/>
    <lineage>
        <taxon>Eukaryota</taxon>
        <taxon>Metazoa</taxon>
        <taxon>Ecdysozoa</taxon>
        <taxon>Arthropoda</taxon>
        <taxon>Hexapoda</taxon>
        <taxon>Insecta</taxon>
        <taxon>Pterygota</taxon>
        <taxon>Neoptera</taxon>
        <taxon>Endopterygota</taxon>
        <taxon>Lepidoptera</taxon>
        <taxon>Glossata</taxon>
        <taxon>Ditrysia</taxon>
        <taxon>Tortricoidea</taxon>
        <taxon>Tortricidae</taxon>
        <taxon>Tortricinae</taxon>
        <taxon>Choristoneura</taxon>
    </lineage>
</organism>
<accession>A0ACC0KPX5</accession>
<sequence length="78" mass="8114">MVTLDLGSKTIYVASDSVLDKLLHEVPLCSVPPGGEVVSGEGVPSSGGGGRDRRRGPAARSPIVTLVKHNPNVVAHFR</sequence>
<dbReference type="Proteomes" id="UP001064048">
    <property type="component" value="Chromosome 18"/>
</dbReference>
<keyword evidence="2" id="KW-1185">Reference proteome</keyword>
<comment type="caution">
    <text evidence="1">The sequence shown here is derived from an EMBL/GenBank/DDBJ whole genome shotgun (WGS) entry which is preliminary data.</text>
</comment>
<dbReference type="EMBL" id="CM046118">
    <property type="protein sequence ID" value="KAI8438508.1"/>
    <property type="molecule type" value="Genomic_DNA"/>
</dbReference>
<evidence type="ECO:0000313" key="1">
    <source>
        <dbReference type="EMBL" id="KAI8438508.1"/>
    </source>
</evidence>
<reference evidence="1 2" key="1">
    <citation type="journal article" date="2022" name="Genome Biol. Evol.">
        <title>The Spruce Budworm Genome: Reconstructing the Evolutionary History of Antifreeze Proteins.</title>
        <authorList>
            <person name="Beliveau C."/>
            <person name="Gagne P."/>
            <person name="Picq S."/>
            <person name="Vernygora O."/>
            <person name="Keeling C.I."/>
            <person name="Pinkney K."/>
            <person name="Doucet D."/>
            <person name="Wen F."/>
            <person name="Johnston J.S."/>
            <person name="Maaroufi H."/>
            <person name="Boyle B."/>
            <person name="Laroche J."/>
            <person name="Dewar K."/>
            <person name="Juretic N."/>
            <person name="Blackburn G."/>
            <person name="Nisole A."/>
            <person name="Brunet B."/>
            <person name="Brandao M."/>
            <person name="Lumley L."/>
            <person name="Duan J."/>
            <person name="Quan G."/>
            <person name="Lucarotti C.J."/>
            <person name="Roe A.D."/>
            <person name="Sperling F.A.H."/>
            <person name="Levesque R.C."/>
            <person name="Cusson M."/>
        </authorList>
    </citation>
    <scope>NUCLEOTIDE SEQUENCE [LARGE SCALE GENOMIC DNA]</scope>
    <source>
        <strain evidence="1">Glfc:IPQL:Cfum</strain>
    </source>
</reference>
<gene>
    <name evidence="1" type="ORF">MSG28_010991</name>
</gene>
<proteinExistence type="predicted"/>
<name>A0ACC0KPX5_CHOFU</name>
<protein>
    <submittedName>
        <fullName evidence="1">Uncharacterized protein</fullName>
    </submittedName>
</protein>